<feature type="domain" description="Enoyl reductase (ER)" evidence="3">
    <location>
        <begin position="7"/>
        <end position="317"/>
    </location>
</feature>
<keyword evidence="5" id="KW-1185">Reference proteome</keyword>
<dbReference type="InterPro" id="IPR036291">
    <property type="entry name" value="NAD(P)-bd_dom_sf"/>
</dbReference>
<organism evidence="4 5">
    <name type="scientific">Microvenator marinus</name>
    <dbReference type="NCBI Taxonomy" id="2600177"/>
    <lineage>
        <taxon>Bacteria</taxon>
        <taxon>Deltaproteobacteria</taxon>
        <taxon>Bradymonadales</taxon>
        <taxon>Microvenatoraceae</taxon>
        <taxon>Microvenator</taxon>
    </lineage>
</organism>
<dbReference type="PANTHER" id="PTHR48106:SF18">
    <property type="entry name" value="QUINONE OXIDOREDUCTASE PIG3"/>
    <property type="match status" value="1"/>
</dbReference>
<dbReference type="SUPFAM" id="SSF50129">
    <property type="entry name" value="GroES-like"/>
    <property type="match status" value="1"/>
</dbReference>
<keyword evidence="2" id="KW-0560">Oxidoreductase</keyword>
<dbReference type="OrthoDB" id="9780520at2"/>
<sequence>MKAIKVENEHLVWGEVPTPRPGPDEVLVQVYASAVNRADLLQRRGLYPPPQGVTEVMGLEAAGVIAQVGSKVKDWKVGDRVASLLPGGGYAEYVTTPSALLIPVPAEIPLEMAAAIPEVFYTAFLNIFLEATLQEGERLLVHAGASGVGTAAIQLARSFGAEVFATASQPKLAFLEELGAHAIDRHNEDFAAHIMDLTDGEGVDVILDPVGGGYLESNISALSRGGRLVLIGLMGGGSATLDLRRVLSRQITVLGSTLRGRSVEEKADITQYFLREVWPLVLSGEIAPVIDSVYKIEDTEKAHEHVASNLTTGKVVLSVTSRGA</sequence>
<dbReference type="CDD" id="cd05276">
    <property type="entry name" value="p53_inducible_oxidoreductase"/>
    <property type="match status" value="1"/>
</dbReference>
<dbReference type="InterPro" id="IPR020843">
    <property type="entry name" value="ER"/>
</dbReference>
<dbReference type="Gene3D" id="3.40.50.720">
    <property type="entry name" value="NAD(P)-binding Rossmann-like Domain"/>
    <property type="match status" value="1"/>
</dbReference>
<keyword evidence="1" id="KW-0521">NADP</keyword>
<dbReference type="SUPFAM" id="SSF51735">
    <property type="entry name" value="NAD(P)-binding Rossmann-fold domains"/>
    <property type="match status" value="1"/>
</dbReference>
<protein>
    <submittedName>
        <fullName evidence="4">NAD(P)H-quinone oxidoreductase</fullName>
    </submittedName>
</protein>
<gene>
    <name evidence="4" type="ORF">FRD01_02450</name>
</gene>
<evidence type="ECO:0000256" key="1">
    <source>
        <dbReference type="ARBA" id="ARBA00022857"/>
    </source>
</evidence>
<dbReference type="EMBL" id="CP042467">
    <property type="protein sequence ID" value="QED26138.1"/>
    <property type="molecule type" value="Genomic_DNA"/>
</dbReference>
<dbReference type="KEGG" id="bbae:FRD01_02450"/>
<dbReference type="Pfam" id="PF08240">
    <property type="entry name" value="ADH_N"/>
    <property type="match status" value="1"/>
</dbReference>
<dbReference type="Gene3D" id="3.90.180.10">
    <property type="entry name" value="Medium-chain alcohol dehydrogenases, catalytic domain"/>
    <property type="match status" value="1"/>
</dbReference>
<accession>A0A5B8XMC6</accession>
<dbReference type="InterPro" id="IPR013154">
    <property type="entry name" value="ADH-like_N"/>
</dbReference>
<dbReference type="SMART" id="SM00829">
    <property type="entry name" value="PKS_ER"/>
    <property type="match status" value="1"/>
</dbReference>
<dbReference type="AlphaFoldDB" id="A0A5B8XMC6"/>
<reference evidence="4 5" key="1">
    <citation type="submission" date="2019-08" db="EMBL/GenBank/DDBJ databases">
        <authorList>
            <person name="Liang Q."/>
        </authorList>
    </citation>
    <scope>NUCLEOTIDE SEQUENCE [LARGE SCALE GENOMIC DNA]</scope>
    <source>
        <strain evidence="4 5">V1718</strain>
    </source>
</reference>
<dbReference type="InterPro" id="IPR013149">
    <property type="entry name" value="ADH-like_C"/>
</dbReference>
<evidence type="ECO:0000256" key="2">
    <source>
        <dbReference type="ARBA" id="ARBA00023002"/>
    </source>
</evidence>
<evidence type="ECO:0000313" key="4">
    <source>
        <dbReference type="EMBL" id="QED26138.1"/>
    </source>
</evidence>
<proteinExistence type="predicted"/>
<dbReference type="RefSeq" id="WP_146957321.1">
    <property type="nucleotide sequence ID" value="NZ_CP042467.1"/>
</dbReference>
<dbReference type="Proteomes" id="UP000321595">
    <property type="component" value="Chromosome"/>
</dbReference>
<dbReference type="PANTHER" id="PTHR48106">
    <property type="entry name" value="QUINONE OXIDOREDUCTASE PIG3-RELATED"/>
    <property type="match status" value="1"/>
</dbReference>
<dbReference type="Pfam" id="PF00107">
    <property type="entry name" value="ADH_zinc_N"/>
    <property type="match status" value="1"/>
</dbReference>
<dbReference type="GO" id="GO:0016651">
    <property type="term" value="F:oxidoreductase activity, acting on NAD(P)H"/>
    <property type="evidence" value="ECO:0007669"/>
    <property type="project" value="TreeGrafter"/>
</dbReference>
<name>A0A5B8XMC6_9DELT</name>
<dbReference type="InterPro" id="IPR011032">
    <property type="entry name" value="GroES-like_sf"/>
</dbReference>
<dbReference type="NCBIfam" id="TIGR02824">
    <property type="entry name" value="quinone_pig3"/>
    <property type="match status" value="1"/>
</dbReference>
<evidence type="ECO:0000313" key="5">
    <source>
        <dbReference type="Proteomes" id="UP000321595"/>
    </source>
</evidence>
<dbReference type="InterPro" id="IPR014189">
    <property type="entry name" value="Quinone_OxRdtase_PIG3"/>
</dbReference>
<dbReference type="GO" id="GO:0070402">
    <property type="term" value="F:NADPH binding"/>
    <property type="evidence" value="ECO:0007669"/>
    <property type="project" value="TreeGrafter"/>
</dbReference>
<evidence type="ECO:0000259" key="3">
    <source>
        <dbReference type="SMART" id="SM00829"/>
    </source>
</evidence>